<keyword evidence="9" id="KW-1185">Reference proteome</keyword>
<dbReference type="EMBL" id="CP136051">
    <property type="protein sequence ID" value="WOK08448.1"/>
    <property type="molecule type" value="Genomic_DNA"/>
</dbReference>
<dbReference type="Pfam" id="PF07681">
    <property type="entry name" value="DoxX"/>
    <property type="match status" value="1"/>
</dbReference>
<organism evidence="8 9">
    <name type="scientific">Imperialibacter roseus</name>
    <dbReference type="NCBI Taxonomy" id="1324217"/>
    <lineage>
        <taxon>Bacteria</taxon>
        <taxon>Pseudomonadati</taxon>
        <taxon>Bacteroidota</taxon>
        <taxon>Cytophagia</taxon>
        <taxon>Cytophagales</taxon>
        <taxon>Flammeovirgaceae</taxon>
        <taxon>Imperialibacter</taxon>
    </lineage>
</organism>
<evidence type="ECO:0000256" key="1">
    <source>
        <dbReference type="ARBA" id="ARBA00004651"/>
    </source>
</evidence>
<evidence type="ECO:0000256" key="7">
    <source>
        <dbReference type="SAM" id="Phobius"/>
    </source>
</evidence>
<evidence type="ECO:0000256" key="5">
    <source>
        <dbReference type="ARBA" id="ARBA00022989"/>
    </source>
</evidence>
<keyword evidence="4 7" id="KW-0812">Transmembrane</keyword>
<evidence type="ECO:0000313" key="8">
    <source>
        <dbReference type="EMBL" id="WOK08448.1"/>
    </source>
</evidence>
<feature type="transmembrane region" description="Helical" evidence="7">
    <location>
        <begin position="12"/>
        <end position="31"/>
    </location>
</feature>
<evidence type="ECO:0000256" key="2">
    <source>
        <dbReference type="ARBA" id="ARBA00006679"/>
    </source>
</evidence>
<feature type="transmembrane region" description="Helical" evidence="7">
    <location>
        <begin position="84"/>
        <end position="101"/>
    </location>
</feature>
<keyword evidence="6 7" id="KW-0472">Membrane</keyword>
<comment type="similarity">
    <text evidence="2">Belongs to the DoxX family.</text>
</comment>
<dbReference type="InterPro" id="IPR051907">
    <property type="entry name" value="DoxX-like_oxidoreductase"/>
</dbReference>
<comment type="subcellular location">
    <subcellularLocation>
        <location evidence="1">Cell membrane</location>
        <topology evidence="1">Multi-pass membrane protein</topology>
    </subcellularLocation>
</comment>
<keyword evidence="5 7" id="KW-1133">Transmembrane helix</keyword>
<feature type="transmembrane region" description="Helical" evidence="7">
    <location>
        <begin position="52"/>
        <end position="78"/>
    </location>
</feature>
<dbReference type="PANTHER" id="PTHR33452">
    <property type="entry name" value="OXIDOREDUCTASE CATD-RELATED"/>
    <property type="match status" value="1"/>
</dbReference>
<evidence type="ECO:0000256" key="6">
    <source>
        <dbReference type="ARBA" id="ARBA00023136"/>
    </source>
</evidence>
<dbReference type="RefSeq" id="WP_317491088.1">
    <property type="nucleotide sequence ID" value="NZ_CP136051.1"/>
</dbReference>
<proteinExistence type="inferred from homology"/>
<protein>
    <submittedName>
        <fullName evidence="8">DoxX family protein</fullName>
    </submittedName>
</protein>
<sequence>MNLLRFELPSRFHDYGLLVLRLAFGFSLMYGHGWGKMMRLFGPDEIKFADPFGFGPAFTLSFAVFAEVICAILVMAGLFTRTALIPPFITVATAFFTVHFSQEFSQQEKVILFAFAFLALFFTGPGKISLDGYLKNGK</sequence>
<evidence type="ECO:0000313" key="9">
    <source>
        <dbReference type="Proteomes" id="UP001302349"/>
    </source>
</evidence>
<keyword evidence="3" id="KW-1003">Cell membrane</keyword>
<dbReference type="Proteomes" id="UP001302349">
    <property type="component" value="Chromosome"/>
</dbReference>
<feature type="transmembrane region" description="Helical" evidence="7">
    <location>
        <begin position="110"/>
        <end position="128"/>
    </location>
</feature>
<name>A0ABZ0ITT8_9BACT</name>
<gene>
    <name evidence="8" type="ORF">RT717_07330</name>
</gene>
<accession>A0ABZ0ITT8</accession>
<reference evidence="8 9" key="1">
    <citation type="journal article" date="2023" name="Microbiol. Resour. Announc.">
        <title>Complete Genome Sequence of Imperialibacter roseus strain P4T.</title>
        <authorList>
            <person name="Tizabi D.R."/>
            <person name="Bachvaroff T."/>
            <person name="Hill R.T."/>
        </authorList>
    </citation>
    <scope>NUCLEOTIDE SEQUENCE [LARGE SCALE GENOMIC DNA]</scope>
    <source>
        <strain evidence="8 9">P4T</strain>
    </source>
</reference>
<evidence type="ECO:0000256" key="4">
    <source>
        <dbReference type="ARBA" id="ARBA00022692"/>
    </source>
</evidence>
<dbReference type="InterPro" id="IPR032808">
    <property type="entry name" value="DoxX"/>
</dbReference>
<evidence type="ECO:0000256" key="3">
    <source>
        <dbReference type="ARBA" id="ARBA00022475"/>
    </source>
</evidence>
<dbReference type="PANTHER" id="PTHR33452:SF1">
    <property type="entry name" value="INNER MEMBRANE PROTEIN YPHA-RELATED"/>
    <property type="match status" value="1"/>
</dbReference>